<reference evidence="1 2" key="1">
    <citation type="journal article" date="2010" name="Science">
        <title>Genomic analysis of organismal complexity in the multicellular green alga Volvox carteri.</title>
        <authorList>
            <person name="Prochnik S.E."/>
            <person name="Umen J."/>
            <person name="Nedelcu A.M."/>
            <person name="Hallmann A."/>
            <person name="Miller S.M."/>
            <person name="Nishii I."/>
            <person name="Ferris P."/>
            <person name="Kuo A."/>
            <person name="Mitros T."/>
            <person name="Fritz-Laylin L.K."/>
            <person name="Hellsten U."/>
            <person name="Chapman J."/>
            <person name="Simakov O."/>
            <person name="Rensing S.A."/>
            <person name="Terry A."/>
            <person name="Pangilinan J."/>
            <person name="Kapitonov V."/>
            <person name="Jurka J."/>
            <person name="Salamov A."/>
            <person name="Shapiro H."/>
            <person name="Schmutz J."/>
            <person name="Grimwood J."/>
            <person name="Lindquist E."/>
            <person name="Lucas S."/>
            <person name="Grigoriev I.V."/>
            <person name="Schmitt R."/>
            <person name="Kirk D."/>
            <person name="Rokhsar D.S."/>
        </authorList>
    </citation>
    <scope>NUCLEOTIDE SEQUENCE [LARGE SCALE GENOMIC DNA]</scope>
    <source>
        <strain evidence="2">f. Nagariensis / Eve</strain>
    </source>
</reference>
<dbReference type="AlphaFoldDB" id="D8TPT4"/>
<gene>
    <name evidence="1" type="ORF">VOLCADRAFT_103875</name>
</gene>
<dbReference type="KEGG" id="vcn:VOLCADRAFT_103875"/>
<dbReference type="OrthoDB" id="555110at2759"/>
<proteinExistence type="predicted"/>
<organism evidence="2">
    <name type="scientific">Volvox carteri f. nagariensis</name>
    <dbReference type="NCBI Taxonomy" id="3068"/>
    <lineage>
        <taxon>Eukaryota</taxon>
        <taxon>Viridiplantae</taxon>
        <taxon>Chlorophyta</taxon>
        <taxon>core chlorophytes</taxon>
        <taxon>Chlorophyceae</taxon>
        <taxon>CS clade</taxon>
        <taxon>Chlamydomonadales</taxon>
        <taxon>Volvocaceae</taxon>
        <taxon>Volvox</taxon>
    </lineage>
</organism>
<accession>D8TPT4</accession>
<keyword evidence="2" id="KW-1185">Reference proteome</keyword>
<protein>
    <submittedName>
        <fullName evidence="1">Uncharacterized protein</fullName>
    </submittedName>
</protein>
<evidence type="ECO:0000313" key="1">
    <source>
        <dbReference type="EMBL" id="EFJ50413.1"/>
    </source>
</evidence>
<dbReference type="RefSeq" id="XP_002948538.1">
    <property type="nucleotide sequence ID" value="XM_002948492.1"/>
</dbReference>
<dbReference type="InParanoid" id="D8TPT4"/>
<name>D8TPT4_VOLCA</name>
<evidence type="ECO:0000313" key="2">
    <source>
        <dbReference type="Proteomes" id="UP000001058"/>
    </source>
</evidence>
<dbReference type="EMBL" id="GL378331">
    <property type="protein sequence ID" value="EFJ50413.1"/>
    <property type="molecule type" value="Genomic_DNA"/>
</dbReference>
<dbReference type="GeneID" id="9624711"/>
<dbReference type="Proteomes" id="UP000001058">
    <property type="component" value="Unassembled WGS sequence"/>
</dbReference>
<sequence length="312" mass="34832">MDCDNIVRDLGRVMDVLRAEIDTVEGALEAVAGQIATCTDRDSLADLRDEEEQLRDEEKQLHEAKKVLFKLMHRHTVATTVPPPAAPHRQLLDSIMAIPSLRYPMHRELVVLGELCMNENFDSFEDLHSLLEAMASALALTPDGLLKADWFMQVRDHRYNSLGSKAKFEQDYGAQHDIKVGLRWFHVLLCNILRHAPFREQEEFLQAYPSELAAFHSSGRISAALTKTYEPRRSCGSSSSGTQHGSSSPKALIGSVTHGLPIGYPPSTPHSRLVTPLRLRTRLCQLQACGKRPLRGGWTAGGPGWGWFGRVF</sequence>